<dbReference type="Proteomes" id="UP001324287">
    <property type="component" value="Chromosome"/>
</dbReference>
<sequence length="118" mass="12539">MLHHEDGGRGARPATSSAAPVADRAASWARGMPSSASRSRTTTRRSPRQAPRATGAPPAERPLAAIVAAIGGTREVWSTLLLLVGPGVCLVFALRRPVRDWTTARRPPGGRRDGARER</sequence>
<gene>
    <name evidence="2" type="ORF">U6N30_11850</name>
</gene>
<reference evidence="2 3" key="1">
    <citation type="submission" date="2023-12" db="EMBL/GenBank/DDBJ databases">
        <title>Blastococcus brunescens sp. nov., an actonobacterium isolated from sandstone collected in sahara desert.</title>
        <authorList>
            <person name="Gtari M."/>
            <person name="Ghodhbane F."/>
        </authorList>
    </citation>
    <scope>NUCLEOTIDE SEQUENCE [LARGE SCALE GENOMIC DNA]</scope>
    <source>
        <strain evidence="2 3">BMG 8361</strain>
    </source>
</reference>
<protein>
    <submittedName>
        <fullName evidence="2">Uncharacterized protein</fullName>
    </submittedName>
</protein>
<accession>A0ABZ1B5W6</accession>
<dbReference type="RefSeq" id="WP_324277451.1">
    <property type="nucleotide sequence ID" value="NZ_CP141261.1"/>
</dbReference>
<evidence type="ECO:0000313" key="3">
    <source>
        <dbReference type="Proteomes" id="UP001324287"/>
    </source>
</evidence>
<proteinExistence type="predicted"/>
<evidence type="ECO:0000256" key="1">
    <source>
        <dbReference type="SAM" id="MobiDB-lite"/>
    </source>
</evidence>
<name>A0ABZ1B5W6_9ACTN</name>
<feature type="region of interest" description="Disordered" evidence="1">
    <location>
        <begin position="1"/>
        <end position="62"/>
    </location>
</feature>
<evidence type="ECO:0000313" key="2">
    <source>
        <dbReference type="EMBL" id="WRL66134.1"/>
    </source>
</evidence>
<dbReference type="EMBL" id="CP141261">
    <property type="protein sequence ID" value="WRL66134.1"/>
    <property type="molecule type" value="Genomic_DNA"/>
</dbReference>
<organism evidence="2 3">
    <name type="scientific">Blastococcus brunescens</name>
    <dbReference type="NCBI Taxonomy" id="1564165"/>
    <lineage>
        <taxon>Bacteria</taxon>
        <taxon>Bacillati</taxon>
        <taxon>Actinomycetota</taxon>
        <taxon>Actinomycetes</taxon>
        <taxon>Geodermatophilales</taxon>
        <taxon>Geodermatophilaceae</taxon>
        <taxon>Blastococcus</taxon>
    </lineage>
</organism>
<keyword evidence="3" id="KW-1185">Reference proteome</keyword>